<reference evidence="9" key="1">
    <citation type="submission" date="2022-08" db="EMBL/GenBank/DDBJ databases">
        <authorList>
            <consortium name="DOE Joint Genome Institute"/>
            <person name="Min B."/>
            <person name="Riley R."/>
            <person name="Sierra-Patev S."/>
            <person name="Naranjo-Ortiz M."/>
            <person name="Looney B."/>
            <person name="Konkel Z."/>
            <person name="Slot J.C."/>
            <person name="Sakamoto Y."/>
            <person name="Steenwyk J.L."/>
            <person name="Rokas A."/>
            <person name="Carro J."/>
            <person name="Camarero S."/>
            <person name="Ferreira P."/>
            <person name="Molpeceres G."/>
            <person name="Ruiz-Duenas F.J."/>
            <person name="Serrano A."/>
            <person name="Henrissat B."/>
            <person name="Drula E."/>
            <person name="Hughes K.W."/>
            <person name="Mata J.L."/>
            <person name="Ishikawa N.K."/>
            <person name="Vargas-Isla R."/>
            <person name="Ushijima S."/>
            <person name="Smith C.A."/>
            <person name="Ahrendt S."/>
            <person name="Andreopoulos W."/>
            <person name="He G."/>
            <person name="Labutti K."/>
            <person name="Lipzen A."/>
            <person name="Ng V."/>
            <person name="Sandor L."/>
            <person name="Barry K."/>
            <person name="Martinez A.T."/>
            <person name="Xiao Y."/>
            <person name="Gibbons J.G."/>
            <person name="Terashima K."/>
            <person name="Hibbett D.S."/>
            <person name="Grigoriev I.V."/>
        </authorList>
    </citation>
    <scope>NUCLEOTIDE SEQUENCE</scope>
    <source>
        <strain evidence="9">TFB7829</strain>
    </source>
</reference>
<evidence type="ECO:0000256" key="1">
    <source>
        <dbReference type="ARBA" id="ARBA00006926"/>
    </source>
</evidence>
<dbReference type="InterPro" id="IPR029759">
    <property type="entry name" value="GPX_AS"/>
</dbReference>
<dbReference type="AlphaFoldDB" id="A0A9W8NR92"/>
<dbReference type="FunFam" id="3.40.30.10:FF:000010">
    <property type="entry name" value="Glutathione peroxidase"/>
    <property type="match status" value="1"/>
</dbReference>
<reference evidence="8" key="2">
    <citation type="submission" date="2022-08" db="EMBL/GenBank/DDBJ databases">
        <authorList>
            <consortium name="DOE Joint Genome Institute"/>
            <person name="Min B."/>
            <person name="Sierra-Patev S."/>
            <person name="Naranjo-Ortiz M."/>
            <person name="Looney B."/>
            <person name="Konkel Z."/>
            <person name="Slot J.C."/>
            <person name="Sakamoto Y."/>
            <person name="Steenwyk J.L."/>
            <person name="Rokas A."/>
            <person name="Carro J."/>
            <person name="Camarero S."/>
            <person name="Ferreira P."/>
            <person name="Molpeceres G."/>
            <person name="Ruiz-duenas F.J."/>
            <person name="Serrano A."/>
            <person name="Henrissat B."/>
            <person name="Drula E."/>
            <person name="Hughes K.W."/>
            <person name="Mata J.L."/>
            <person name="Ishikawa N.K."/>
            <person name="Vargas-Isla R."/>
            <person name="Ushijima S."/>
            <person name="Smith C.A."/>
            <person name="Ahrendt S."/>
            <person name="Andreopoulos W."/>
            <person name="He G."/>
            <person name="LaButti K."/>
            <person name="Lipzen A."/>
            <person name="Ng V."/>
            <person name="Riley R."/>
            <person name="Sandor L."/>
            <person name="Barry K."/>
            <person name="Martinez A.T."/>
            <person name="Xiao Y."/>
            <person name="Gibbons J.G."/>
            <person name="Terashima K."/>
            <person name="Hibbett D.S."/>
            <person name="Grigoriev I.V."/>
        </authorList>
    </citation>
    <scope>NUCLEOTIDE SEQUENCE</scope>
    <source>
        <strain evidence="8">TFB7810</strain>
    </source>
</reference>
<evidence type="ECO:0000256" key="3">
    <source>
        <dbReference type="ARBA" id="ARBA00022862"/>
    </source>
</evidence>
<dbReference type="InterPro" id="IPR029760">
    <property type="entry name" value="GPX_CS"/>
</dbReference>
<dbReference type="SUPFAM" id="SSF52833">
    <property type="entry name" value="Thioredoxin-like"/>
    <property type="match status" value="1"/>
</dbReference>
<keyword evidence="2 7" id="KW-0575">Peroxidase</keyword>
<dbReference type="Proteomes" id="UP001142393">
    <property type="component" value="Unassembled WGS sequence"/>
</dbReference>
<dbReference type="PROSITE" id="PS00763">
    <property type="entry name" value="GLUTATHIONE_PEROXID_2"/>
    <property type="match status" value="1"/>
</dbReference>
<evidence type="ECO:0000256" key="5">
    <source>
        <dbReference type="ARBA" id="ARBA00049091"/>
    </source>
</evidence>
<dbReference type="EMBL" id="JANVFU010000019">
    <property type="protein sequence ID" value="KAJ3739154.1"/>
    <property type="molecule type" value="Genomic_DNA"/>
</dbReference>
<accession>A0A9W8NR92</accession>
<gene>
    <name evidence="8" type="ORF">DFH05DRAFT_1463947</name>
    <name evidence="9" type="ORF">F5890DRAFT_1512045</name>
</gene>
<dbReference type="Gene3D" id="3.40.30.10">
    <property type="entry name" value="Glutaredoxin"/>
    <property type="match status" value="1"/>
</dbReference>
<name>A0A9W8NR92_9AGAR</name>
<dbReference type="GO" id="GO:0140824">
    <property type="term" value="F:thioredoxin-dependent peroxiredoxin activity"/>
    <property type="evidence" value="ECO:0007669"/>
    <property type="project" value="UniProtKB-EC"/>
</dbReference>
<feature type="active site" evidence="6">
    <location>
        <position position="39"/>
    </location>
</feature>
<evidence type="ECO:0000313" key="10">
    <source>
        <dbReference type="Proteomes" id="UP001142393"/>
    </source>
</evidence>
<reference evidence="8 10" key="3">
    <citation type="journal article" date="2023" name="Proc. Natl. Acad. Sci. U.S.A.">
        <title>A global phylogenomic analysis of the shiitake genus Lentinula.</title>
        <authorList>
            <person name="Sierra-Patev S."/>
            <person name="Min B."/>
            <person name="Naranjo-Ortiz M."/>
            <person name="Looney B."/>
            <person name="Konkel Z."/>
            <person name="Slot J.C."/>
            <person name="Sakamoto Y."/>
            <person name="Steenwyk J.L."/>
            <person name="Rokas A."/>
            <person name="Carro J."/>
            <person name="Camarero S."/>
            <person name="Ferreira P."/>
            <person name="Molpeceres G."/>
            <person name="Ruiz-Duenas F.J."/>
            <person name="Serrano A."/>
            <person name="Henrissat B."/>
            <person name="Drula E."/>
            <person name="Hughes K.W."/>
            <person name="Mata J.L."/>
            <person name="Ishikawa N.K."/>
            <person name="Vargas-Isla R."/>
            <person name="Ushijima S."/>
            <person name="Smith C.A."/>
            <person name="Donoghue J."/>
            <person name="Ahrendt S."/>
            <person name="Andreopoulos W."/>
            <person name="He G."/>
            <person name="LaButti K."/>
            <person name="Lipzen A."/>
            <person name="Ng V."/>
            <person name="Riley R."/>
            <person name="Sandor L."/>
            <person name="Barry K."/>
            <person name="Martinez A.T."/>
            <person name="Xiao Y."/>
            <person name="Gibbons J.G."/>
            <person name="Terashima K."/>
            <person name="Grigoriev I.V."/>
            <person name="Hibbett D."/>
        </authorList>
    </citation>
    <scope>NUCLEOTIDE SEQUENCE [LARGE SCALE GENOMIC DNA]</scope>
    <source>
        <strain evidence="8 10">TFB7810</strain>
    </source>
</reference>
<dbReference type="Pfam" id="PF00255">
    <property type="entry name" value="GSHPx"/>
    <property type="match status" value="1"/>
</dbReference>
<dbReference type="PROSITE" id="PS51355">
    <property type="entry name" value="GLUTATHIONE_PEROXID_3"/>
    <property type="match status" value="1"/>
</dbReference>
<evidence type="ECO:0000256" key="4">
    <source>
        <dbReference type="ARBA" id="ARBA00023002"/>
    </source>
</evidence>
<protein>
    <recommendedName>
        <fullName evidence="7">Glutathione peroxidase</fullName>
    </recommendedName>
</protein>
<proteinExistence type="inferred from homology"/>
<dbReference type="PANTHER" id="PTHR11592">
    <property type="entry name" value="GLUTATHIONE PEROXIDASE"/>
    <property type="match status" value="1"/>
</dbReference>
<dbReference type="PIRSF" id="PIRSF000303">
    <property type="entry name" value="Glutathion_perox"/>
    <property type="match status" value="1"/>
</dbReference>
<dbReference type="GO" id="GO:0034599">
    <property type="term" value="P:cellular response to oxidative stress"/>
    <property type="evidence" value="ECO:0007669"/>
    <property type="project" value="TreeGrafter"/>
</dbReference>
<dbReference type="Proteomes" id="UP001163850">
    <property type="component" value="Unassembled WGS sequence"/>
</dbReference>
<dbReference type="PROSITE" id="PS00460">
    <property type="entry name" value="GLUTATHIONE_PEROXID_1"/>
    <property type="match status" value="1"/>
</dbReference>
<evidence type="ECO:0000313" key="8">
    <source>
        <dbReference type="EMBL" id="KAJ3739154.1"/>
    </source>
</evidence>
<sequence>MSEKNGFYSLKAEMPGNKAFDFADLKGKVVLIVNTASACGFTPQYKGLQTLYDKYKDRDFIILGFPCNQFGGQEPLDDAGVAEFCTVNHGVTFPLMKKSEVNGDNTNEVYQFLKSQKSGILGLTRIKWNFEKFLIDKQGNVVNRWASTSTPQAIDGEIAKLVVA</sequence>
<organism evidence="8 10">
    <name type="scientific">Lentinula detonsa</name>
    <dbReference type="NCBI Taxonomy" id="2804962"/>
    <lineage>
        <taxon>Eukaryota</taxon>
        <taxon>Fungi</taxon>
        <taxon>Dikarya</taxon>
        <taxon>Basidiomycota</taxon>
        <taxon>Agaricomycotina</taxon>
        <taxon>Agaricomycetes</taxon>
        <taxon>Agaricomycetidae</taxon>
        <taxon>Agaricales</taxon>
        <taxon>Marasmiineae</taxon>
        <taxon>Omphalotaceae</taxon>
        <taxon>Lentinula</taxon>
    </lineage>
</organism>
<dbReference type="PANTHER" id="PTHR11592:SF78">
    <property type="entry name" value="GLUTATHIONE PEROXIDASE"/>
    <property type="match status" value="1"/>
</dbReference>
<dbReference type="InterPro" id="IPR036249">
    <property type="entry name" value="Thioredoxin-like_sf"/>
</dbReference>
<dbReference type="InterPro" id="IPR000889">
    <property type="entry name" value="Glutathione_peroxidase"/>
</dbReference>
<comment type="catalytic activity">
    <reaction evidence="5">
        <text>a hydroperoxide + [thioredoxin]-dithiol = an alcohol + [thioredoxin]-disulfide + H2O</text>
        <dbReference type="Rhea" id="RHEA:62620"/>
        <dbReference type="Rhea" id="RHEA-COMP:10698"/>
        <dbReference type="Rhea" id="RHEA-COMP:10700"/>
        <dbReference type="ChEBI" id="CHEBI:15377"/>
        <dbReference type="ChEBI" id="CHEBI:29950"/>
        <dbReference type="ChEBI" id="CHEBI:30879"/>
        <dbReference type="ChEBI" id="CHEBI:35924"/>
        <dbReference type="ChEBI" id="CHEBI:50058"/>
        <dbReference type="EC" id="1.11.1.24"/>
    </reaction>
</comment>
<evidence type="ECO:0000256" key="7">
    <source>
        <dbReference type="RuleBase" id="RU000499"/>
    </source>
</evidence>
<comment type="caution">
    <text evidence="8">The sequence shown here is derived from an EMBL/GenBank/DDBJ whole genome shotgun (WGS) entry which is preliminary data.</text>
</comment>
<dbReference type="PRINTS" id="PR01011">
    <property type="entry name" value="GLUTPROXDASE"/>
</dbReference>
<dbReference type="EMBL" id="MU801969">
    <property type="protein sequence ID" value="KAJ3985161.1"/>
    <property type="molecule type" value="Genomic_DNA"/>
</dbReference>
<dbReference type="CDD" id="cd00340">
    <property type="entry name" value="GSH_Peroxidase"/>
    <property type="match status" value="1"/>
</dbReference>
<comment type="similarity">
    <text evidence="1 7">Belongs to the glutathione peroxidase family.</text>
</comment>
<keyword evidence="10" id="KW-1185">Reference proteome</keyword>
<accession>A0AA38Q0H0</accession>
<evidence type="ECO:0000313" key="9">
    <source>
        <dbReference type="EMBL" id="KAJ3985161.1"/>
    </source>
</evidence>
<evidence type="ECO:0000256" key="2">
    <source>
        <dbReference type="ARBA" id="ARBA00022559"/>
    </source>
</evidence>
<evidence type="ECO:0000256" key="6">
    <source>
        <dbReference type="PIRSR" id="PIRSR000303-1"/>
    </source>
</evidence>
<keyword evidence="4 7" id="KW-0560">Oxidoreductase</keyword>
<keyword evidence="3" id="KW-0049">Antioxidant</keyword>